<proteinExistence type="predicted"/>
<dbReference type="AlphaFoldDB" id="A0A450T7R1"/>
<evidence type="ECO:0000256" key="2">
    <source>
        <dbReference type="SAM" id="Phobius"/>
    </source>
</evidence>
<feature type="compositionally biased region" description="Polar residues" evidence="1">
    <location>
        <begin position="129"/>
        <end position="143"/>
    </location>
</feature>
<feature type="transmembrane region" description="Helical" evidence="2">
    <location>
        <begin position="20"/>
        <end position="42"/>
    </location>
</feature>
<name>A0A450T7R1_9GAMM</name>
<feature type="region of interest" description="Disordered" evidence="1">
    <location>
        <begin position="129"/>
        <end position="155"/>
    </location>
</feature>
<sequence>MTKTCHFECHFERSEKSWNLSFFGVMEFFFMTVSLAHGFFLYHLSQPFATSSNTVTDGMQQPSPWTLLKRQIYLGGEDFIKRTRRAPKDRDLSEIPKAQRQDGPKTLDEYSKTAETRNEAIVLANGSGSYTLEQGGRQTSAPTGHNLYSPGQRPGEIKTDIQRALKGRHNLYQPKSCLGLLYSALTGLNRRPIRSRGVAPGCMDLAPLGQKE</sequence>
<keyword evidence="2" id="KW-1133">Transmembrane helix</keyword>
<dbReference type="EMBL" id="CAADEY010000100">
    <property type="protein sequence ID" value="VFJ62754.1"/>
    <property type="molecule type" value="Genomic_DNA"/>
</dbReference>
<gene>
    <name evidence="3" type="ORF">BECKDK2373C_GA0170839_110010</name>
</gene>
<keyword evidence="2" id="KW-0812">Transmembrane</keyword>
<feature type="region of interest" description="Disordered" evidence="1">
    <location>
        <begin position="85"/>
        <end position="111"/>
    </location>
</feature>
<protein>
    <submittedName>
        <fullName evidence="3">Uncharacterized protein</fullName>
    </submittedName>
</protein>
<accession>A0A450T7R1</accession>
<keyword evidence="2" id="KW-0472">Membrane</keyword>
<evidence type="ECO:0000256" key="1">
    <source>
        <dbReference type="SAM" id="MobiDB-lite"/>
    </source>
</evidence>
<evidence type="ECO:0000313" key="3">
    <source>
        <dbReference type="EMBL" id="VFJ62754.1"/>
    </source>
</evidence>
<reference evidence="3" key="1">
    <citation type="submission" date="2019-02" db="EMBL/GenBank/DDBJ databases">
        <authorList>
            <person name="Gruber-Vodicka R. H."/>
            <person name="Seah K. B. B."/>
        </authorList>
    </citation>
    <scope>NUCLEOTIDE SEQUENCE</scope>
    <source>
        <strain evidence="3">BECK_DK161</strain>
    </source>
</reference>
<organism evidence="3">
    <name type="scientific">Candidatus Kentrum sp. DK</name>
    <dbReference type="NCBI Taxonomy" id="2126562"/>
    <lineage>
        <taxon>Bacteria</taxon>
        <taxon>Pseudomonadati</taxon>
        <taxon>Pseudomonadota</taxon>
        <taxon>Gammaproteobacteria</taxon>
        <taxon>Candidatus Kentrum</taxon>
    </lineage>
</organism>